<dbReference type="AlphaFoldDB" id="A0A5C5Q3K2"/>
<dbReference type="Proteomes" id="UP000317901">
    <property type="component" value="Unassembled WGS sequence"/>
</dbReference>
<sequence length="128" mass="14755">MDFREIILKIDNTLVKADLSYTTDPPCIHLKIKNSDFISTGDDLYTCLAKLREQMPEIDFLCKGSKINVHPSRSTRQMTAGLMAYELKMGEQARRSDLVNIFDFDDDNLTNNPSKQNIFFKEWVSSLK</sequence>
<dbReference type="RefSeq" id="WP_146424939.1">
    <property type="nucleotide sequence ID" value="NZ_VFIP01000003.1"/>
</dbReference>
<dbReference type="OrthoDB" id="775526at2"/>
<organism evidence="1 2">
    <name type="scientific">Pseudomonas saxonica</name>
    <dbReference type="NCBI Taxonomy" id="2600598"/>
    <lineage>
        <taxon>Bacteria</taxon>
        <taxon>Pseudomonadati</taxon>
        <taxon>Pseudomonadota</taxon>
        <taxon>Gammaproteobacteria</taxon>
        <taxon>Pseudomonadales</taxon>
        <taxon>Pseudomonadaceae</taxon>
        <taxon>Pseudomonas</taxon>
    </lineage>
</organism>
<evidence type="ECO:0000313" key="1">
    <source>
        <dbReference type="EMBL" id="TWS00302.1"/>
    </source>
</evidence>
<evidence type="ECO:0000313" key="2">
    <source>
        <dbReference type="Proteomes" id="UP000317901"/>
    </source>
</evidence>
<proteinExistence type="predicted"/>
<name>A0A5C5Q3K2_9PSED</name>
<gene>
    <name evidence="1" type="ORF">FJD37_02845</name>
</gene>
<dbReference type="EMBL" id="VFIP01000003">
    <property type="protein sequence ID" value="TWS00302.1"/>
    <property type="molecule type" value="Genomic_DNA"/>
</dbReference>
<protein>
    <submittedName>
        <fullName evidence="1">Uncharacterized protein</fullName>
    </submittedName>
</protein>
<comment type="caution">
    <text evidence="1">The sequence shown here is derived from an EMBL/GenBank/DDBJ whole genome shotgun (WGS) entry which is preliminary data.</text>
</comment>
<accession>A0A5C5Q3K2</accession>
<reference evidence="1 2" key="1">
    <citation type="submission" date="2019-06" db="EMBL/GenBank/DDBJ databases">
        <title>Pseudomonas bimorpha sp. nov. isolated from bovine raw milk and skim milk concentrate.</title>
        <authorList>
            <person name="Hofmann K."/>
            <person name="Huptas C."/>
            <person name="Doll E."/>
            <person name="Scherer S."/>
            <person name="Wenning M."/>
        </authorList>
    </citation>
    <scope>NUCLEOTIDE SEQUENCE [LARGE SCALE GENOMIC DNA]</scope>
    <source>
        <strain evidence="1 2">DSM 108990</strain>
    </source>
</reference>